<dbReference type="InterPro" id="IPR000834">
    <property type="entry name" value="Peptidase_M14"/>
</dbReference>
<evidence type="ECO:0000313" key="10">
    <source>
        <dbReference type="EMBL" id="GAA1719104.1"/>
    </source>
</evidence>
<dbReference type="InterPro" id="IPR006311">
    <property type="entry name" value="TAT_signal"/>
</dbReference>
<proteinExistence type="inferred from homology"/>
<evidence type="ECO:0000256" key="4">
    <source>
        <dbReference type="ARBA" id="ARBA00022801"/>
    </source>
</evidence>
<name>A0ABP4V704_9MICO</name>
<evidence type="ECO:0000256" key="1">
    <source>
        <dbReference type="ARBA" id="ARBA00001947"/>
    </source>
</evidence>
<feature type="signal peptide" evidence="8">
    <location>
        <begin position="1"/>
        <end position="31"/>
    </location>
</feature>
<dbReference type="PANTHER" id="PTHR11705">
    <property type="entry name" value="PROTEASE FAMILY M14 CARBOXYPEPTIDASE A,B"/>
    <property type="match status" value="1"/>
</dbReference>
<dbReference type="PROSITE" id="PS51318">
    <property type="entry name" value="TAT"/>
    <property type="match status" value="1"/>
</dbReference>
<evidence type="ECO:0000256" key="2">
    <source>
        <dbReference type="ARBA" id="ARBA00005988"/>
    </source>
</evidence>
<accession>A0ABP4V704</accession>
<keyword evidence="11" id="KW-1185">Reference proteome</keyword>
<keyword evidence="6" id="KW-0482">Metalloprotease</keyword>
<feature type="domain" description="Peptidase M14" evidence="9">
    <location>
        <begin position="58"/>
        <end position="390"/>
    </location>
</feature>
<keyword evidence="4" id="KW-0378">Hydrolase</keyword>
<dbReference type="PROSITE" id="PS52035">
    <property type="entry name" value="PEPTIDASE_M14"/>
    <property type="match status" value="1"/>
</dbReference>
<evidence type="ECO:0000256" key="6">
    <source>
        <dbReference type="ARBA" id="ARBA00023049"/>
    </source>
</evidence>
<organism evidence="10 11">
    <name type="scientific">Isoptericola hypogeus</name>
    <dbReference type="NCBI Taxonomy" id="300179"/>
    <lineage>
        <taxon>Bacteria</taxon>
        <taxon>Bacillati</taxon>
        <taxon>Actinomycetota</taxon>
        <taxon>Actinomycetes</taxon>
        <taxon>Micrococcales</taxon>
        <taxon>Promicromonosporaceae</taxon>
        <taxon>Isoptericola</taxon>
    </lineage>
</organism>
<dbReference type="SUPFAM" id="SSF53187">
    <property type="entry name" value="Zn-dependent exopeptidases"/>
    <property type="match status" value="1"/>
</dbReference>
<comment type="cofactor">
    <cofactor evidence="1">
        <name>Zn(2+)</name>
        <dbReference type="ChEBI" id="CHEBI:29105"/>
    </cofactor>
</comment>
<dbReference type="Pfam" id="PF00246">
    <property type="entry name" value="Peptidase_M14"/>
    <property type="match status" value="1"/>
</dbReference>
<gene>
    <name evidence="10" type="ORF">GCM10009809_13670</name>
</gene>
<evidence type="ECO:0000313" key="11">
    <source>
        <dbReference type="Proteomes" id="UP001501138"/>
    </source>
</evidence>
<sequence length="415" mass="44168">MRHLSTRSRRLVAALAAGATVAGLAATSAAAAPAPAAPLAAGPGQGTCKTFDDPQFNGWTSYDELTRQLAQLERTSGGRVQVELAGHTQQGRDLYTARVGTGDRVLLVQSAIHGNERTGTEALLGILKKLGSGNDPATRRALENVTLVAMPMVNPDGGELNRRANVIAWDDVVGQYPQLAGAPRAWYHSLTGDGIAQPGFDLNRDFNPDLDYVPQPEDLPGEQTDAGFFLSPESRAIRDVYVGLQQEFGAVDAVVDLHHMGPCDELTGGPQDGKHISVSLDYPPLGVNDGAAYLGDWPLLDQDKSRRYALAVADGIQAKYGAQSPLAAVGRYFHPDAREYAGQGRSAFALNGSATVLFEVRGQSDDLGQKLHGMLVQSVRTGVESLIDAMATGEVDTLDGDAFFELPDYGWEDAD</sequence>
<comment type="caution">
    <text evidence="7">Lacks conserved residue(s) required for the propagation of feature annotation.</text>
</comment>
<dbReference type="SMART" id="SM00631">
    <property type="entry name" value="Zn_pept"/>
    <property type="match status" value="1"/>
</dbReference>
<evidence type="ECO:0000256" key="8">
    <source>
        <dbReference type="SAM" id="SignalP"/>
    </source>
</evidence>
<comment type="caution">
    <text evidence="10">The sequence shown here is derived from an EMBL/GenBank/DDBJ whole genome shotgun (WGS) entry which is preliminary data.</text>
</comment>
<keyword evidence="3" id="KW-0645">Protease</keyword>
<dbReference type="Gene3D" id="3.40.630.10">
    <property type="entry name" value="Zn peptidases"/>
    <property type="match status" value="1"/>
</dbReference>
<evidence type="ECO:0000259" key="9">
    <source>
        <dbReference type="PROSITE" id="PS52035"/>
    </source>
</evidence>
<keyword evidence="5" id="KW-0862">Zinc</keyword>
<dbReference type="EMBL" id="BAAAPM010000003">
    <property type="protein sequence ID" value="GAA1719104.1"/>
    <property type="molecule type" value="Genomic_DNA"/>
</dbReference>
<keyword evidence="8" id="KW-0732">Signal</keyword>
<dbReference type="PANTHER" id="PTHR11705:SF143">
    <property type="entry name" value="SLL0236 PROTEIN"/>
    <property type="match status" value="1"/>
</dbReference>
<dbReference type="Proteomes" id="UP001501138">
    <property type="component" value="Unassembled WGS sequence"/>
</dbReference>
<dbReference type="RefSeq" id="WP_344246947.1">
    <property type="nucleotide sequence ID" value="NZ_BAAAPM010000003.1"/>
</dbReference>
<evidence type="ECO:0000256" key="7">
    <source>
        <dbReference type="PROSITE-ProRule" id="PRU01379"/>
    </source>
</evidence>
<evidence type="ECO:0000256" key="5">
    <source>
        <dbReference type="ARBA" id="ARBA00022833"/>
    </source>
</evidence>
<evidence type="ECO:0000256" key="3">
    <source>
        <dbReference type="ARBA" id="ARBA00022670"/>
    </source>
</evidence>
<protein>
    <recommendedName>
        <fullName evidence="9">Peptidase M14 domain-containing protein</fullName>
    </recommendedName>
</protein>
<reference evidence="11" key="1">
    <citation type="journal article" date="2019" name="Int. J. Syst. Evol. Microbiol.">
        <title>The Global Catalogue of Microorganisms (GCM) 10K type strain sequencing project: providing services to taxonomists for standard genome sequencing and annotation.</title>
        <authorList>
            <consortium name="The Broad Institute Genomics Platform"/>
            <consortium name="The Broad Institute Genome Sequencing Center for Infectious Disease"/>
            <person name="Wu L."/>
            <person name="Ma J."/>
        </authorList>
    </citation>
    <scope>NUCLEOTIDE SEQUENCE [LARGE SCALE GENOMIC DNA]</scope>
    <source>
        <strain evidence="11">JCM 15589</strain>
    </source>
</reference>
<comment type="similarity">
    <text evidence="2 7">Belongs to the peptidase M14 family.</text>
</comment>
<feature type="chain" id="PRO_5047321046" description="Peptidase M14 domain-containing protein" evidence="8">
    <location>
        <begin position="32"/>
        <end position="415"/>
    </location>
</feature>